<comment type="caution">
    <text evidence="4">The sequence shown here is derived from an EMBL/GenBank/DDBJ whole genome shotgun (WGS) entry which is preliminary data.</text>
</comment>
<organism evidence="4 5">
    <name type="scientific">Cloacibacillus evryensis</name>
    <dbReference type="NCBI Taxonomy" id="508460"/>
    <lineage>
        <taxon>Bacteria</taxon>
        <taxon>Thermotogati</taxon>
        <taxon>Synergistota</taxon>
        <taxon>Synergistia</taxon>
        <taxon>Synergistales</taxon>
        <taxon>Synergistaceae</taxon>
        <taxon>Cloacibacillus</taxon>
    </lineage>
</organism>
<evidence type="ECO:0000313" key="4">
    <source>
        <dbReference type="EMBL" id="MCQ4815715.1"/>
    </source>
</evidence>
<dbReference type="AlphaFoldDB" id="A0AAW5K4K5"/>
<feature type="compositionally biased region" description="Pro residues" evidence="1">
    <location>
        <begin position="436"/>
        <end position="446"/>
    </location>
</feature>
<dbReference type="Gene3D" id="2.60.40.1080">
    <property type="match status" value="1"/>
</dbReference>
<gene>
    <name evidence="4" type="ORF">NE630_14865</name>
</gene>
<feature type="region of interest" description="Disordered" evidence="1">
    <location>
        <begin position="433"/>
        <end position="466"/>
    </location>
</feature>
<evidence type="ECO:0000259" key="3">
    <source>
        <dbReference type="SMART" id="SM00635"/>
    </source>
</evidence>
<evidence type="ECO:0000313" key="5">
    <source>
        <dbReference type="Proteomes" id="UP001205919"/>
    </source>
</evidence>
<dbReference type="RefSeq" id="WP_256182414.1">
    <property type="nucleotide sequence ID" value="NZ_JANFYT010000058.1"/>
</dbReference>
<feature type="compositionally biased region" description="Basic and acidic residues" evidence="1">
    <location>
        <begin position="452"/>
        <end position="466"/>
    </location>
</feature>
<feature type="chain" id="PRO_5043588272" evidence="2">
    <location>
        <begin position="29"/>
        <end position="687"/>
    </location>
</feature>
<keyword evidence="2" id="KW-0732">Signal</keyword>
<proteinExistence type="predicted"/>
<dbReference type="InterPro" id="IPR003343">
    <property type="entry name" value="Big_2"/>
</dbReference>
<protein>
    <submittedName>
        <fullName evidence="4">Ig-like domain-containing protein</fullName>
    </submittedName>
</protein>
<dbReference type="EMBL" id="JANFYT010000058">
    <property type="protein sequence ID" value="MCQ4815715.1"/>
    <property type="molecule type" value="Genomic_DNA"/>
</dbReference>
<evidence type="ECO:0000256" key="2">
    <source>
        <dbReference type="SAM" id="SignalP"/>
    </source>
</evidence>
<dbReference type="Pfam" id="PF02368">
    <property type="entry name" value="Big_2"/>
    <property type="match status" value="1"/>
</dbReference>
<reference evidence="4 5" key="1">
    <citation type="submission" date="2022-06" db="EMBL/GenBank/DDBJ databases">
        <title>Isolation of gut microbiota from human fecal samples.</title>
        <authorList>
            <person name="Pamer E.G."/>
            <person name="Barat B."/>
            <person name="Waligurski E."/>
            <person name="Medina S."/>
            <person name="Paddock L."/>
            <person name="Mostad J."/>
        </authorList>
    </citation>
    <scope>NUCLEOTIDE SEQUENCE [LARGE SCALE GENOMIC DNA]</scope>
    <source>
        <strain evidence="4 5">DFI.9.90</strain>
    </source>
</reference>
<name>A0AAW5K4K5_9BACT</name>
<dbReference type="Proteomes" id="UP001205919">
    <property type="component" value="Unassembled WGS sequence"/>
</dbReference>
<feature type="domain" description="BIG2" evidence="3">
    <location>
        <begin position="354"/>
        <end position="428"/>
    </location>
</feature>
<feature type="signal peptide" evidence="2">
    <location>
        <begin position="1"/>
        <end position="28"/>
    </location>
</feature>
<evidence type="ECO:0000256" key="1">
    <source>
        <dbReference type="SAM" id="MobiDB-lite"/>
    </source>
</evidence>
<sequence>MGKYKKFLGSFFLIAILIAALAQSSAFADDGYFMINGTKYATEDQVKDVTKPDSKVVTKGCTIEVYGKVKLPLIIREGQHPSYPDFTWVLSQDNVVVEGKTADAAVYCPVDVNSQDLGGMVGLQTTLHVLGNGVTLKNLTILPNYNSYNADNGYANKTVEIWGASFIMDGCTIDVNDIGDGKKTGNGGALFFNGAKDDITVKNSTFFNCFTVFCDTDPTKVIKISGNTFDTPQDDTYFIGNNTWANPANDKMGTVYVENNTFKNLPADYKKIVYHRMEGTFYLSGNKIESSSGSDKVLDRVSFGRLYGSQPSGGKDCASDGKAVIMLNENNKDYKITAKIENDEYVNVVTVVKVYGKVAVTPASLTLKTEESDTVKATSTAEEDTFTWKSSDTAVATVDSAGKVTAVKAGIAVISATGSASKTTASCTVTVEDPAAPDPVPTPAPVTPTVVTKEDNPVTNDKDVPETVKPATPVITQATVENTTALAKSADVKEEFFAATADGNITVDPVIAKNAVKTVISDDATVDPQTIVTLPVITAAVESGKVAALAMKATGAQLGAVENNVVGDITLIKILKDETGAKFDYTADPALYDDQSFTLKNADGNNLALTDKIDPAATYTLILFVKDNEKFDYDKTEGSVIDPVAIAMNEAATPAPGGSSSSGCNGGFGALALLGLAIIPAIRKRNK</sequence>
<accession>A0AAW5K4K5</accession>
<dbReference type="SUPFAM" id="SSF49373">
    <property type="entry name" value="Invasin/intimin cell-adhesion fragments"/>
    <property type="match status" value="1"/>
</dbReference>
<dbReference type="InterPro" id="IPR011050">
    <property type="entry name" value="Pectin_lyase_fold/virulence"/>
</dbReference>
<dbReference type="InterPro" id="IPR030821">
    <property type="entry name" value="Synergist_CTERM"/>
</dbReference>
<dbReference type="SMART" id="SM00635">
    <property type="entry name" value="BID_2"/>
    <property type="match status" value="1"/>
</dbReference>
<dbReference type="SUPFAM" id="SSF51126">
    <property type="entry name" value="Pectin lyase-like"/>
    <property type="match status" value="1"/>
</dbReference>
<dbReference type="InterPro" id="IPR008964">
    <property type="entry name" value="Invasin/intimin_cell_adhesion"/>
</dbReference>
<keyword evidence="5" id="KW-1185">Reference proteome</keyword>
<dbReference type="NCBIfam" id="TIGR04564">
    <property type="entry name" value="Synergist_CTERM"/>
    <property type="match status" value="1"/>
</dbReference>